<keyword evidence="1" id="KW-0812">Transmembrane</keyword>
<organism evidence="2">
    <name type="scientific">Lepeophtheirus salmonis</name>
    <name type="common">Salmon louse</name>
    <name type="synonym">Caligus salmonis</name>
    <dbReference type="NCBI Taxonomy" id="72036"/>
    <lineage>
        <taxon>Eukaryota</taxon>
        <taxon>Metazoa</taxon>
        <taxon>Ecdysozoa</taxon>
        <taxon>Arthropoda</taxon>
        <taxon>Crustacea</taxon>
        <taxon>Multicrustacea</taxon>
        <taxon>Hexanauplia</taxon>
        <taxon>Copepoda</taxon>
        <taxon>Siphonostomatoida</taxon>
        <taxon>Caligidae</taxon>
        <taxon>Lepeophtheirus</taxon>
    </lineage>
</organism>
<accession>A0A0K2T640</accession>
<sequence>MFQSVHSIFSIIIVGKGFWCFFFYLRLFLSINEDYSLPIELCSFWPCRKLRCNGFHSCKYWLKKLEYPFSMYSLSQQNLFFHQLSIEQQLTREK</sequence>
<evidence type="ECO:0000256" key="1">
    <source>
        <dbReference type="SAM" id="Phobius"/>
    </source>
</evidence>
<proteinExistence type="predicted"/>
<keyword evidence="1" id="KW-0472">Membrane</keyword>
<dbReference type="AlphaFoldDB" id="A0A0K2T640"/>
<protein>
    <submittedName>
        <fullName evidence="2">Uncharacterized protein</fullName>
    </submittedName>
</protein>
<name>A0A0K2T640_LEPSM</name>
<keyword evidence="1" id="KW-1133">Transmembrane helix</keyword>
<reference evidence="2" key="1">
    <citation type="submission" date="2014-05" db="EMBL/GenBank/DDBJ databases">
        <authorList>
            <person name="Chronopoulou M."/>
        </authorList>
    </citation>
    <scope>NUCLEOTIDE SEQUENCE</scope>
    <source>
        <tissue evidence="2">Whole organism</tissue>
    </source>
</reference>
<evidence type="ECO:0000313" key="2">
    <source>
        <dbReference type="EMBL" id="CDW21052.1"/>
    </source>
</evidence>
<feature type="transmembrane region" description="Helical" evidence="1">
    <location>
        <begin position="6"/>
        <end position="25"/>
    </location>
</feature>
<dbReference type="EMBL" id="HACA01003691">
    <property type="protein sequence ID" value="CDW21052.1"/>
    <property type="molecule type" value="Transcribed_RNA"/>
</dbReference>